<dbReference type="AlphaFoldDB" id="A0A246WVQ3"/>
<evidence type="ECO:0000256" key="6">
    <source>
        <dbReference type="ARBA" id="ARBA00023136"/>
    </source>
</evidence>
<keyword evidence="4 7" id="KW-0812">Transmembrane</keyword>
<dbReference type="GO" id="GO:0005886">
    <property type="term" value="C:plasma membrane"/>
    <property type="evidence" value="ECO:0007669"/>
    <property type="project" value="UniProtKB-SubCell"/>
</dbReference>
<dbReference type="InterPro" id="IPR032808">
    <property type="entry name" value="DoxX"/>
</dbReference>
<dbReference type="Pfam" id="PF07681">
    <property type="entry name" value="DoxX"/>
    <property type="match status" value="1"/>
</dbReference>
<comment type="similarity">
    <text evidence="2">Belongs to the DoxX family.</text>
</comment>
<protein>
    <submittedName>
        <fullName evidence="8">DoxX family protein</fullName>
    </submittedName>
</protein>
<reference evidence="8 9" key="1">
    <citation type="submission" date="2017-06" db="EMBL/GenBank/DDBJ databases">
        <title>Herbaspirillum phytohormonus sp. nov., isolated from the root nodule of Robinia pseudoacacia in lead-zinc mine.</title>
        <authorList>
            <person name="Fan M."/>
            <person name="Lin Y."/>
        </authorList>
    </citation>
    <scope>NUCLEOTIDE SEQUENCE [LARGE SCALE GENOMIC DNA]</scope>
    <source>
        <strain evidence="8 9">HZ10</strain>
    </source>
</reference>
<evidence type="ECO:0000256" key="1">
    <source>
        <dbReference type="ARBA" id="ARBA00004651"/>
    </source>
</evidence>
<dbReference type="EMBL" id="NJGU01000001">
    <property type="protein sequence ID" value="OWY31112.1"/>
    <property type="molecule type" value="Genomic_DNA"/>
</dbReference>
<evidence type="ECO:0000256" key="2">
    <source>
        <dbReference type="ARBA" id="ARBA00006679"/>
    </source>
</evidence>
<proteinExistence type="inferred from homology"/>
<name>A0A246WVQ3_9BURK</name>
<feature type="transmembrane region" description="Helical" evidence="7">
    <location>
        <begin position="131"/>
        <end position="151"/>
    </location>
</feature>
<dbReference type="Proteomes" id="UP000197596">
    <property type="component" value="Unassembled WGS sequence"/>
</dbReference>
<organism evidence="8 9">
    <name type="scientific">Herbaspirillum robiniae</name>
    <dbReference type="NCBI Taxonomy" id="2014887"/>
    <lineage>
        <taxon>Bacteria</taxon>
        <taxon>Pseudomonadati</taxon>
        <taxon>Pseudomonadota</taxon>
        <taxon>Betaproteobacteria</taxon>
        <taxon>Burkholderiales</taxon>
        <taxon>Oxalobacteraceae</taxon>
        <taxon>Herbaspirillum</taxon>
    </lineage>
</organism>
<evidence type="ECO:0000313" key="9">
    <source>
        <dbReference type="Proteomes" id="UP000197596"/>
    </source>
</evidence>
<dbReference type="RefSeq" id="WP_088750010.1">
    <property type="nucleotide sequence ID" value="NZ_NJGU01000001.1"/>
</dbReference>
<keyword evidence="5 7" id="KW-1133">Transmembrane helix</keyword>
<evidence type="ECO:0000256" key="5">
    <source>
        <dbReference type="ARBA" id="ARBA00022989"/>
    </source>
</evidence>
<comment type="subcellular location">
    <subcellularLocation>
        <location evidence="1">Cell membrane</location>
        <topology evidence="1">Multi-pass membrane protein</topology>
    </subcellularLocation>
</comment>
<gene>
    <name evidence="8" type="ORF">CEJ42_03370</name>
</gene>
<evidence type="ECO:0000313" key="8">
    <source>
        <dbReference type="EMBL" id="OWY31112.1"/>
    </source>
</evidence>
<comment type="caution">
    <text evidence="8">The sequence shown here is derived from an EMBL/GenBank/DDBJ whole genome shotgun (WGS) entry which is preliminary data.</text>
</comment>
<sequence length="158" mass="17284">MNKHTLMHPETGHAAPESLWSRGAGLASRLIGDSLLALVARLSMAAVFFYSGRTKVSGLLTIKDSTYALFQDEYRLPLVPPDIAAHMAAYAEHLFPLLLVLGLFTRGAALALLGMTAVIEIFVYPDAWPTHLSWAGLLLLLVARGGGAWSLDRRFRIR</sequence>
<dbReference type="PANTHER" id="PTHR33452:SF1">
    <property type="entry name" value="INNER MEMBRANE PROTEIN YPHA-RELATED"/>
    <property type="match status" value="1"/>
</dbReference>
<evidence type="ECO:0000256" key="4">
    <source>
        <dbReference type="ARBA" id="ARBA00022692"/>
    </source>
</evidence>
<dbReference type="InterPro" id="IPR051907">
    <property type="entry name" value="DoxX-like_oxidoreductase"/>
</dbReference>
<keyword evidence="6 7" id="KW-0472">Membrane</keyword>
<keyword evidence="3" id="KW-1003">Cell membrane</keyword>
<dbReference type="PANTHER" id="PTHR33452">
    <property type="entry name" value="OXIDOREDUCTASE CATD-RELATED"/>
    <property type="match status" value="1"/>
</dbReference>
<evidence type="ECO:0000256" key="3">
    <source>
        <dbReference type="ARBA" id="ARBA00022475"/>
    </source>
</evidence>
<evidence type="ECO:0000256" key="7">
    <source>
        <dbReference type="SAM" id="Phobius"/>
    </source>
</evidence>
<accession>A0A246WVQ3</accession>
<feature type="transmembrane region" description="Helical" evidence="7">
    <location>
        <begin position="94"/>
        <end position="119"/>
    </location>
</feature>